<evidence type="ECO:0000256" key="1">
    <source>
        <dbReference type="ARBA" id="ARBA00006484"/>
    </source>
</evidence>
<protein>
    <submittedName>
        <fullName evidence="3">Uncharacterized protein</fullName>
    </submittedName>
</protein>
<organism evidence="3 4">
    <name type="scientific">Monosporascus ibericus</name>
    <dbReference type="NCBI Taxonomy" id="155417"/>
    <lineage>
        <taxon>Eukaryota</taxon>
        <taxon>Fungi</taxon>
        <taxon>Dikarya</taxon>
        <taxon>Ascomycota</taxon>
        <taxon>Pezizomycotina</taxon>
        <taxon>Sordariomycetes</taxon>
        <taxon>Xylariomycetidae</taxon>
        <taxon>Xylariales</taxon>
        <taxon>Xylariales incertae sedis</taxon>
        <taxon>Monosporascus</taxon>
    </lineage>
</organism>
<dbReference type="InterPro" id="IPR036291">
    <property type="entry name" value="NAD(P)-bd_dom_sf"/>
</dbReference>
<gene>
    <name evidence="3" type="ORF">DL764_003686</name>
</gene>
<accession>A0A4Q4TI59</accession>
<keyword evidence="2" id="KW-0560">Oxidoreductase</keyword>
<dbReference type="SUPFAM" id="SSF51735">
    <property type="entry name" value="NAD(P)-binding Rossmann-fold domains"/>
    <property type="match status" value="1"/>
</dbReference>
<dbReference type="Proteomes" id="UP000293360">
    <property type="component" value="Unassembled WGS sequence"/>
</dbReference>
<comment type="caution">
    <text evidence="3">The sequence shown here is derived from an EMBL/GenBank/DDBJ whole genome shotgun (WGS) entry which is preliminary data.</text>
</comment>
<dbReference type="AlphaFoldDB" id="A0A4Q4TI59"/>
<dbReference type="InterPro" id="IPR002347">
    <property type="entry name" value="SDR_fam"/>
</dbReference>
<evidence type="ECO:0000313" key="3">
    <source>
        <dbReference type="EMBL" id="RYP05604.1"/>
    </source>
</evidence>
<name>A0A4Q4TI59_9PEZI</name>
<dbReference type="PANTHER" id="PTHR24320">
    <property type="entry name" value="RETINOL DEHYDROGENASE"/>
    <property type="match status" value="1"/>
</dbReference>
<sequence>MSATKDKTASSLAQRYATQIKGKVVLTTGVSPATLGAIFVQAIAKSQPALLILAGRNTSKVQETAKALEAENVKTRTLELNLGSLKDVHAAAATVNGWDDVPCIDVLFNNAGVMAIEYGVSPEGHENHLAINHLGPFLFTNLIIDKVLASAAPRVIMVSSDGHRLSHVRFDDVHFRHGETFNRWQAYGQSKTANILTALALAEKLGSKHKLQAYSLTPGPWPTPSHLGDHLDWSVQMPEMIKVDRFLGNWQGWLKDVPFSTPDEGVAVYVYAAFDPDIAGAHNGAYLFDCRPADPWKDTIKPSATSSVEAARLWKLSEKLVGQEFLY</sequence>
<comment type="similarity">
    <text evidence="1">Belongs to the short-chain dehydrogenases/reductases (SDR) family.</text>
</comment>
<keyword evidence="4" id="KW-1185">Reference proteome</keyword>
<dbReference type="GO" id="GO:0016491">
    <property type="term" value="F:oxidoreductase activity"/>
    <property type="evidence" value="ECO:0007669"/>
    <property type="project" value="UniProtKB-KW"/>
</dbReference>
<evidence type="ECO:0000256" key="2">
    <source>
        <dbReference type="ARBA" id="ARBA00023002"/>
    </source>
</evidence>
<dbReference type="Gene3D" id="3.40.50.720">
    <property type="entry name" value="NAD(P)-binding Rossmann-like Domain"/>
    <property type="match status" value="1"/>
</dbReference>
<dbReference type="Pfam" id="PF00106">
    <property type="entry name" value="adh_short"/>
    <property type="match status" value="1"/>
</dbReference>
<evidence type="ECO:0000313" key="4">
    <source>
        <dbReference type="Proteomes" id="UP000293360"/>
    </source>
</evidence>
<reference evidence="3 4" key="1">
    <citation type="submission" date="2018-06" db="EMBL/GenBank/DDBJ databases">
        <title>Complete Genomes of Monosporascus.</title>
        <authorList>
            <person name="Robinson A.J."/>
            <person name="Natvig D.O."/>
        </authorList>
    </citation>
    <scope>NUCLEOTIDE SEQUENCE [LARGE SCALE GENOMIC DNA]</scope>
    <source>
        <strain evidence="3 4">CBS 110550</strain>
    </source>
</reference>
<dbReference type="STRING" id="155417.A0A4Q4TI59"/>
<dbReference type="PANTHER" id="PTHR24320:SF283">
    <property type="entry name" value="RETINOL DEHYDROGENASE 11"/>
    <property type="match status" value="1"/>
</dbReference>
<dbReference type="OrthoDB" id="191139at2759"/>
<dbReference type="EMBL" id="QJNU01000165">
    <property type="protein sequence ID" value="RYP05604.1"/>
    <property type="molecule type" value="Genomic_DNA"/>
</dbReference>
<proteinExistence type="inferred from homology"/>